<dbReference type="SUPFAM" id="SSF69304">
    <property type="entry name" value="Tricorn protease N-terminal domain"/>
    <property type="match status" value="1"/>
</dbReference>
<evidence type="ECO:0000313" key="4">
    <source>
        <dbReference type="Proteomes" id="UP000014629"/>
    </source>
</evidence>
<dbReference type="Gene3D" id="2.120.10.30">
    <property type="entry name" value="TolB, C-terminal domain"/>
    <property type="match status" value="2"/>
</dbReference>
<organism evidence="3 4">
    <name type="scientific">Streptomyces aurantiacus JA 4570</name>
    <dbReference type="NCBI Taxonomy" id="1286094"/>
    <lineage>
        <taxon>Bacteria</taxon>
        <taxon>Bacillati</taxon>
        <taxon>Actinomycetota</taxon>
        <taxon>Actinomycetes</taxon>
        <taxon>Kitasatosporales</taxon>
        <taxon>Streptomycetaceae</taxon>
        <taxon>Streptomyces</taxon>
        <taxon>Streptomyces aurantiacus group</taxon>
    </lineage>
</organism>
<dbReference type="PANTHER" id="PTHR36842:SF1">
    <property type="entry name" value="PROTEIN TOLB"/>
    <property type="match status" value="1"/>
</dbReference>
<feature type="region of interest" description="Disordered" evidence="2">
    <location>
        <begin position="67"/>
        <end position="102"/>
    </location>
</feature>
<name>S4AT78_9ACTN</name>
<dbReference type="PATRIC" id="fig|1286094.4.peg.2323"/>
<dbReference type="EMBL" id="AOPZ01000082">
    <property type="protein sequence ID" value="EPH44592.1"/>
    <property type="molecule type" value="Genomic_DNA"/>
</dbReference>
<dbReference type="AlphaFoldDB" id="S4AT78"/>
<evidence type="ECO:0000256" key="2">
    <source>
        <dbReference type="SAM" id="MobiDB-lite"/>
    </source>
</evidence>
<feature type="region of interest" description="Disordered" evidence="2">
    <location>
        <begin position="197"/>
        <end position="216"/>
    </location>
</feature>
<protein>
    <submittedName>
        <fullName evidence="3">Putative Flocculation protein FLO11</fullName>
    </submittedName>
</protein>
<sequence length="405" mass="41976">MTTGLAAAGVLFGTMGALPEAAGADPAPVPVTERVSVDREGAQLAEPSYDPDMGEGRITAFTAEGPLWQQDTNGKPDVHKVQNSGTGPVSGWPDGPSYDGSPCASGRMTGFVSESTDVTTRPLPDRRPVVYVHNTAQGKYSWVRGYQGVLFASAGQPTVDPHCQWLTFTATLPPAGPGEQPRSHVYRFVFNGGTVDRVSDASPGAGDASDPDISAGGRYVAYEQGGEVHVRDMDTGTVEKASVARDGGAADGTSSAPSLSADGRRVAFASRASNLVDGDRNGGVDVFVRDLDTGVTTLVRGPAKKSWTAEPSLSADGTHVAYTAARTTGGTKNRVPSVYLRELTTGKTQLISVDLKGGRNDLAARNPSVNADGGVVAFDSASSDLVSGDTNGVSDVFLRTVKNSQ</sequence>
<dbReference type="InterPro" id="IPR011042">
    <property type="entry name" value="6-blade_b-propeller_TolB-like"/>
</dbReference>
<keyword evidence="4" id="KW-1185">Reference proteome</keyword>
<evidence type="ECO:0000313" key="3">
    <source>
        <dbReference type="EMBL" id="EPH44592.1"/>
    </source>
</evidence>
<evidence type="ECO:0000256" key="1">
    <source>
        <dbReference type="ARBA" id="ARBA00009820"/>
    </source>
</evidence>
<dbReference type="PANTHER" id="PTHR36842">
    <property type="entry name" value="PROTEIN TOLB HOMOLOG"/>
    <property type="match status" value="1"/>
</dbReference>
<dbReference type="Pfam" id="PF07676">
    <property type="entry name" value="PD40"/>
    <property type="match status" value="1"/>
</dbReference>
<reference evidence="3 4" key="1">
    <citation type="submission" date="2013-02" db="EMBL/GenBank/DDBJ databases">
        <title>Draft Genome Sequence of Streptomyces aurantiacus, Which Produces Setomimycin.</title>
        <authorList>
            <person name="Gruening B.A."/>
            <person name="Praeg A."/>
            <person name="Erxleben A."/>
            <person name="Guenther S."/>
            <person name="Mueller M."/>
        </authorList>
    </citation>
    <scope>NUCLEOTIDE SEQUENCE [LARGE SCALE GENOMIC DNA]</scope>
    <source>
        <strain evidence="3 4">JA 4570</strain>
    </source>
</reference>
<accession>S4AT78</accession>
<dbReference type="InterPro" id="IPR011659">
    <property type="entry name" value="WD40"/>
</dbReference>
<dbReference type="Proteomes" id="UP000014629">
    <property type="component" value="Unassembled WGS sequence"/>
</dbReference>
<comment type="similarity">
    <text evidence="1">Belongs to the TolB family.</text>
</comment>
<proteinExistence type="inferred from homology"/>
<comment type="caution">
    <text evidence="3">The sequence shown here is derived from an EMBL/GenBank/DDBJ whole genome shotgun (WGS) entry which is preliminary data.</text>
</comment>
<gene>
    <name evidence="3" type="ORF">STRAU_2349</name>
</gene>